<evidence type="ECO:0000256" key="11">
    <source>
        <dbReference type="ARBA" id="ARBA00023136"/>
    </source>
</evidence>
<dbReference type="OrthoDB" id="9815244at2"/>
<evidence type="ECO:0000256" key="13">
    <source>
        <dbReference type="ARBA" id="ARBA00023237"/>
    </source>
</evidence>
<keyword evidence="4" id="KW-1134">Transmembrane beta strand</keyword>
<name>A0A2S4MJG3_9BURK</name>
<dbReference type="PROSITE" id="PS51257">
    <property type="entry name" value="PROKAR_LIPOPROTEIN"/>
    <property type="match status" value="1"/>
</dbReference>
<dbReference type="RefSeq" id="WP_103703406.1">
    <property type="nucleotide sequence ID" value="NZ_PQGA01000002.1"/>
</dbReference>
<dbReference type="GO" id="GO:0015159">
    <property type="term" value="F:polysaccharide transmembrane transporter activity"/>
    <property type="evidence" value="ECO:0007669"/>
    <property type="project" value="InterPro"/>
</dbReference>
<dbReference type="AlphaFoldDB" id="A0A2S4MJG3"/>
<organism evidence="18 19">
    <name type="scientific">Paraburkholderia eburnea</name>
    <dbReference type="NCBI Taxonomy" id="1189126"/>
    <lineage>
        <taxon>Bacteria</taxon>
        <taxon>Pseudomonadati</taxon>
        <taxon>Pseudomonadota</taxon>
        <taxon>Betaproteobacteria</taxon>
        <taxon>Burkholderiales</taxon>
        <taxon>Burkholderiaceae</taxon>
        <taxon>Paraburkholderia</taxon>
    </lineage>
</organism>
<keyword evidence="9" id="KW-0406">Ion transport</keyword>
<evidence type="ECO:0000256" key="14">
    <source>
        <dbReference type="ARBA" id="ARBA00023288"/>
    </source>
</evidence>
<evidence type="ECO:0000256" key="9">
    <source>
        <dbReference type="ARBA" id="ARBA00023065"/>
    </source>
</evidence>
<evidence type="ECO:0000256" key="3">
    <source>
        <dbReference type="ARBA" id="ARBA00022448"/>
    </source>
</evidence>
<sequence length="391" mass="42192">MSKLNLMSALALSVFVSACATAPGNYLDTSSLKEQPGNQPQQQYDVHLIDSQLVMQQAQDAAAAQKSDLPPSKYASPADYVYHLAPQDILGVTVYDHPELSTPQGSTFSTGGNTTQTVGQALTQPYTNALSGQSDPYGQTIAKDGTIYFPFVGRVMAAGKTPGQLRDQLASGLGPYIKNPQVDVRVLAYRSQKIQVTGDVKTPGPLSMSDVPLTLVDAITRSGGSTDNADINRVRLTRNGKLYVLDANRMLDSGDATQNVMLQDGDIVNVPDRSDSRVFVMGEVKTPLQTGLIRGNLTIADALTAAGGILDTDANPRQIFVMRGMKSNPTQPEIYRLDMTQPDAIMLSSQFQLKPLDVVYVGTAASTTFNRVLQQVLPTVQTVFYLKQITR</sequence>
<evidence type="ECO:0000259" key="16">
    <source>
        <dbReference type="Pfam" id="PF02563"/>
    </source>
</evidence>
<evidence type="ECO:0000256" key="4">
    <source>
        <dbReference type="ARBA" id="ARBA00022452"/>
    </source>
</evidence>
<keyword evidence="5" id="KW-0762">Sugar transport</keyword>
<evidence type="ECO:0000256" key="6">
    <source>
        <dbReference type="ARBA" id="ARBA00022692"/>
    </source>
</evidence>
<feature type="domain" description="Polysaccharide export protein N-terminal" evidence="16">
    <location>
        <begin position="77"/>
        <end position="186"/>
    </location>
</feature>
<feature type="chain" id="PRO_5015639456" evidence="15">
    <location>
        <begin position="23"/>
        <end position="391"/>
    </location>
</feature>
<dbReference type="PANTHER" id="PTHR33619:SF3">
    <property type="entry name" value="POLYSACCHARIDE EXPORT PROTEIN GFCE-RELATED"/>
    <property type="match status" value="1"/>
</dbReference>
<accession>A0A2S4MJG3</accession>
<dbReference type="InterPro" id="IPR003715">
    <property type="entry name" value="Poly_export_N"/>
</dbReference>
<protein>
    <submittedName>
        <fullName evidence="18">Polysaccharide export outer membrane protein</fullName>
    </submittedName>
</protein>
<evidence type="ECO:0000256" key="15">
    <source>
        <dbReference type="SAM" id="SignalP"/>
    </source>
</evidence>
<keyword evidence="12" id="KW-0564">Palmitate</keyword>
<dbReference type="PANTHER" id="PTHR33619">
    <property type="entry name" value="POLYSACCHARIDE EXPORT PROTEIN GFCE-RELATED"/>
    <property type="match status" value="1"/>
</dbReference>
<dbReference type="Proteomes" id="UP000237381">
    <property type="component" value="Unassembled WGS sequence"/>
</dbReference>
<dbReference type="InterPro" id="IPR049712">
    <property type="entry name" value="Poly_export"/>
</dbReference>
<comment type="caution">
    <text evidence="18">The sequence shown here is derived from an EMBL/GenBank/DDBJ whole genome shotgun (WGS) entry which is preliminary data.</text>
</comment>
<dbReference type="EMBL" id="PQGA01000002">
    <property type="protein sequence ID" value="POR54882.1"/>
    <property type="molecule type" value="Genomic_DNA"/>
</dbReference>
<keyword evidence="6" id="KW-0812">Transmembrane</keyword>
<comment type="subcellular location">
    <subcellularLocation>
        <location evidence="1">Cell outer membrane</location>
        <topology evidence="1">Multi-pass membrane protein</topology>
    </subcellularLocation>
</comment>
<comment type="similarity">
    <text evidence="2">Belongs to the BexD/CtrA/VexA family.</text>
</comment>
<evidence type="ECO:0000256" key="1">
    <source>
        <dbReference type="ARBA" id="ARBA00004571"/>
    </source>
</evidence>
<dbReference type="GO" id="GO:0046930">
    <property type="term" value="C:pore complex"/>
    <property type="evidence" value="ECO:0007669"/>
    <property type="project" value="UniProtKB-KW"/>
</dbReference>
<keyword evidence="14" id="KW-0449">Lipoprotein</keyword>
<proteinExistence type="inferred from homology"/>
<feature type="domain" description="SLBB" evidence="17">
    <location>
        <begin position="192"/>
        <end position="270"/>
    </location>
</feature>
<feature type="signal peptide" evidence="15">
    <location>
        <begin position="1"/>
        <end position="22"/>
    </location>
</feature>
<evidence type="ECO:0000313" key="19">
    <source>
        <dbReference type="Proteomes" id="UP000237381"/>
    </source>
</evidence>
<dbReference type="InterPro" id="IPR054765">
    <property type="entry name" value="SLBB_dom"/>
</dbReference>
<keyword evidence="3" id="KW-0813">Transport</keyword>
<dbReference type="Pfam" id="PF22461">
    <property type="entry name" value="SLBB_2"/>
    <property type="match status" value="2"/>
</dbReference>
<feature type="domain" description="SLBB" evidence="17">
    <location>
        <begin position="277"/>
        <end position="361"/>
    </location>
</feature>
<evidence type="ECO:0000256" key="2">
    <source>
        <dbReference type="ARBA" id="ARBA00009450"/>
    </source>
</evidence>
<dbReference type="GO" id="GO:0015288">
    <property type="term" value="F:porin activity"/>
    <property type="evidence" value="ECO:0007669"/>
    <property type="project" value="UniProtKB-KW"/>
</dbReference>
<dbReference type="GO" id="GO:0009279">
    <property type="term" value="C:cell outer membrane"/>
    <property type="evidence" value="ECO:0007669"/>
    <property type="project" value="UniProtKB-SubCell"/>
</dbReference>
<evidence type="ECO:0000259" key="17">
    <source>
        <dbReference type="Pfam" id="PF22461"/>
    </source>
</evidence>
<keyword evidence="11" id="KW-0472">Membrane</keyword>
<evidence type="ECO:0000256" key="7">
    <source>
        <dbReference type="ARBA" id="ARBA00022729"/>
    </source>
</evidence>
<evidence type="ECO:0000256" key="12">
    <source>
        <dbReference type="ARBA" id="ARBA00023139"/>
    </source>
</evidence>
<dbReference type="Gene3D" id="3.30.1950.10">
    <property type="entry name" value="wza like domain"/>
    <property type="match status" value="1"/>
</dbReference>
<reference evidence="18 19" key="1">
    <citation type="submission" date="2018-01" db="EMBL/GenBank/DDBJ databases">
        <title>Genomic Encyclopedia of Type Strains, Phase III (KMG-III): the genomes of soil and plant-associated and newly described type strains.</title>
        <authorList>
            <person name="Whitman W."/>
        </authorList>
    </citation>
    <scope>NUCLEOTIDE SEQUENCE [LARGE SCALE GENOMIC DNA]</scope>
    <source>
        <strain evidence="18 19">JCM 18070</strain>
    </source>
</reference>
<keyword evidence="7 15" id="KW-0732">Signal</keyword>
<dbReference type="Pfam" id="PF02563">
    <property type="entry name" value="Poly_export"/>
    <property type="match status" value="1"/>
</dbReference>
<evidence type="ECO:0000256" key="8">
    <source>
        <dbReference type="ARBA" id="ARBA00023047"/>
    </source>
</evidence>
<gene>
    <name evidence="18" type="ORF">B0G62_102492</name>
</gene>
<dbReference type="Gene3D" id="3.10.560.10">
    <property type="entry name" value="Outer membrane lipoprotein wza domain like"/>
    <property type="match status" value="2"/>
</dbReference>
<evidence type="ECO:0000256" key="10">
    <source>
        <dbReference type="ARBA" id="ARBA00023114"/>
    </source>
</evidence>
<dbReference type="GO" id="GO:0006811">
    <property type="term" value="P:monoatomic ion transport"/>
    <property type="evidence" value="ECO:0007669"/>
    <property type="project" value="UniProtKB-KW"/>
</dbReference>
<keyword evidence="8" id="KW-0625">Polysaccharide transport</keyword>
<evidence type="ECO:0000256" key="5">
    <source>
        <dbReference type="ARBA" id="ARBA00022597"/>
    </source>
</evidence>
<evidence type="ECO:0000313" key="18">
    <source>
        <dbReference type="EMBL" id="POR54882.1"/>
    </source>
</evidence>
<keyword evidence="13" id="KW-0998">Cell outer membrane</keyword>
<keyword evidence="19" id="KW-1185">Reference proteome</keyword>
<keyword evidence="10" id="KW-0626">Porin</keyword>